<dbReference type="InterPro" id="IPR055438">
    <property type="entry name" value="AstE_AspA_cat"/>
</dbReference>
<accession>A0A402A9A6</accession>
<keyword evidence="4" id="KW-0862">Zinc</keyword>
<dbReference type="GO" id="GO:0016811">
    <property type="term" value="F:hydrolase activity, acting on carbon-nitrogen (but not peptide) bonds, in linear amides"/>
    <property type="evidence" value="ECO:0007669"/>
    <property type="project" value="InterPro"/>
</dbReference>
<comment type="cofactor">
    <cofactor evidence="1">
        <name>Zn(2+)</name>
        <dbReference type="ChEBI" id="CHEBI:29105"/>
    </cofactor>
</comment>
<feature type="domain" description="Succinylglutamate desuccinylase/Aspartoacylase catalytic" evidence="5">
    <location>
        <begin position="47"/>
        <end position="236"/>
    </location>
</feature>
<name>A0A402A9A6_9CHLR</name>
<keyword evidence="7" id="KW-1185">Reference proteome</keyword>
<sequence length="365" mass="41187">MERITLEQFVPERLPLQQKGWKQLLLWEDETGTLAVPGYYVKGREPGPIVIAVAGVHGDEFEGMAALRQLAAELEPEMINGTFIGIPVINPLAYEGQTRETPASWDGLNLARQFPGRADGSVTERMAFTWSNWVSRILGREDVFIDFHSAGTRYEYRSIVAFHETHDQIEQDSQFLAQAFGWERVWRIPDRPDTRITFNGYIARCGIPTIATEVRGRGGCLPEDVVHLKSGLRQVLLSKKMFTLMHPFQECTVASPPAMDDALSARQSSPLTIQEEPAHTLQEADDSSQAIWSTEWLLIETMGFFQPYVELGENVEVGQKMGEICSLTGVVLEEVYAPRSGNIWGIRRFSTVWPGDYLFLFAFQL</sequence>
<evidence type="ECO:0000313" key="6">
    <source>
        <dbReference type="EMBL" id="GCE15742.1"/>
    </source>
</evidence>
<dbReference type="GO" id="GO:0016788">
    <property type="term" value="F:hydrolase activity, acting on ester bonds"/>
    <property type="evidence" value="ECO:0007669"/>
    <property type="project" value="InterPro"/>
</dbReference>
<evidence type="ECO:0000256" key="4">
    <source>
        <dbReference type="ARBA" id="ARBA00022833"/>
    </source>
</evidence>
<dbReference type="RefSeq" id="WP_161975816.1">
    <property type="nucleotide sequence ID" value="NZ_BIFR01000002.1"/>
</dbReference>
<evidence type="ECO:0000313" key="7">
    <source>
        <dbReference type="Proteomes" id="UP000287352"/>
    </source>
</evidence>
<comment type="caution">
    <text evidence="6">The sequence shown here is derived from an EMBL/GenBank/DDBJ whole genome shotgun (WGS) entry which is preliminary data.</text>
</comment>
<dbReference type="InterPro" id="IPR053138">
    <property type="entry name" value="N-alpha-Ac-DABA_deacetylase"/>
</dbReference>
<protein>
    <recommendedName>
        <fullName evidence="5">Succinylglutamate desuccinylase/Aspartoacylase catalytic domain-containing protein</fullName>
    </recommendedName>
</protein>
<keyword evidence="3" id="KW-0378">Hydrolase</keyword>
<gene>
    <name evidence="6" type="ORF">KTT_56010</name>
</gene>
<dbReference type="PIRSF" id="PIRSF039012">
    <property type="entry name" value="ASP"/>
    <property type="match status" value="1"/>
</dbReference>
<organism evidence="6 7">
    <name type="scientific">Tengunoibacter tsumagoiensis</name>
    <dbReference type="NCBI Taxonomy" id="2014871"/>
    <lineage>
        <taxon>Bacteria</taxon>
        <taxon>Bacillati</taxon>
        <taxon>Chloroflexota</taxon>
        <taxon>Ktedonobacteria</taxon>
        <taxon>Ktedonobacterales</taxon>
        <taxon>Dictyobacteraceae</taxon>
        <taxon>Tengunoibacter</taxon>
    </lineage>
</organism>
<evidence type="ECO:0000256" key="3">
    <source>
        <dbReference type="ARBA" id="ARBA00022801"/>
    </source>
</evidence>
<dbReference type="SUPFAM" id="SSF53187">
    <property type="entry name" value="Zn-dependent exopeptidases"/>
    <property type="match status" value="1"/>
</dbReference>
<dbReference type="PANTHER" id="PTHR37326">
    <property type="entry name" value="BLL3975 PROTEIN"/>
    <property type="match status" value="1"/>
</dbReference>
<dbReference type="Gene3D" id="3.40.630.10">
    <property type="entry name" value="Zn peptidases"/>
    <property type="match status" value="2"/>
</dbReference>
<dbReference type="AlphaFoldDB" id="A0A402A9A6"/>
<keyword evidence="2" id="KW-0479">Metal-binding</keyword>
<proteinExistence type="predicted"/>
<dbReference type="EMBL" id="BIFR01000002">
    <property type="protein sequence ID" value="GCE15742.1"/>
    <property type="molecule type" value="Genomic_DNA"/>
</dbReference>
<evidence type="ECO:0000256" key="1">
    <source>
        <dbReference type="ARBA" id="ARBA00001947"/>
    </source>
</evidence>
<dbReference type="InterPro" id="IPR043795">
    <property type="entry name" value="N-alpha-Ac-DABA-like"/>
</dbReference>
<evidence type="ECO:0000256" key="2">
    <source>
        <dbReference type="ARBA" id="ARBA00022723"/>
    </source>
</evidence>
<dbReference type="GO" id="GO:0046872">
    <property type="term" value="F:metal ion binding"/>
    <property type="evidence" value="ECO:0007669"/>
    <property type="project" value="UniProtKB-KW"/>
</dbReference>
<dbReference type="Proteomes" id="UP000287352">
    <property type="component" value="Unassembled WGS sequence"/>
</dbReference>
<dbReference type="Pfam" id="PF24827">
    <property type="entry name" value="AstE_AspA_cat"/>
    <property type="match status" value="1"/>
</dbReference>
<reference evidence="7" key="1">
    <citation type="submission" date="2018-12" db="EMBL/GenBank/DDBJ databases">
        <title>Tengunoibacter tsumagoiensis gen. nov., sp. nov., Dictyobacter kobayashii sp. nov., D. alpinus sp. nov., and D. joshuensis sp. nov. and description of Dictyobacteraceae fam. nov. within the order Ktedonobacterales isolated from Tengu-no-mugimeshi.</title>
        <authorList>
            <person name="Wang C.M."/>
            <person name="Zheng Y."/>
            <person name="Sakai Y."/>
            <person name="Toyoda A."/>
            <person name="Minakuchi Y."/>
            <person name="Abe K."/>
            <person name="Yokota A."/>
            <person name="Yabe S."/>
        </authorList>
    </citation>
    <scope>NUCLEOTIDE SEQUENCE [LARGE SCALE GENOMIC DNA]</scope>
    <source>
        <strain evidence="7">Uno3</strain>
    </source>
</reference>
<evidence type="ECO:0000259" key="5">
    <source>
        <dbReference type="Pfam" id="PF24827"/>
    </source>
</evidence>
<dbReference type="PANTHER" id="PTHR37326:SF1">
    <property type="entry name" value="BLL3975 PROTEIN"/>
    <property type="match status" value="1"/>
</dbReference>